<evidence type="ECO:0000313" key="1">
    <source>
        <dbReference type="EMBL" id="WFD16536.1"/>
    </source>
</evidence>
<protein>
    <submittedName>
        <fullName evidence="1">Uncharacterized protein</fullName>
    </submittedName>
</protein>
<proteinExistence type="predicted"/>
<dbReference type="AlphaFoldDB" id="A0AAJ5Z7B8"/>
<keyword evidence="2" id="KW-1185">Reference proteome</keyword>
<accession>A0AAJ5Z7B8</accession>
<dbReference type="EMBL" id="CP119920">
    <property type="protein sequence ID" value="WFD16536.1"/>
    <property type="molecule type" value="Genomic_DNA"/>
</dbReference>
<evidence type="ECO:0000313" key="2">
    <source>
        <dbReference type="Proteomes" id="UP001217582"/>
    </source>
</evidence>
<reference evidence="1 2" key="1">
    <citation type="submission" date="2023-03" db="EMBL/GenBank/DDBJ databases">
        <title>Mating type loci evolution in Malassezia.</title>
        <authorList>
            <person name="Coelho M.A."/>
        </authorList>
    </citation>
    <scope>NUCLEOTIDE SEQUENCE [LARGE SCALE GENOMIC DNA]</scope>
    <source>
        <strain evidence="1 2">CBS 13387</strain>
    </source>
</reference>
<dbReference type="Proteomes" id="UP001217582">
    <property type="component" value="Chromosome 5"/>
</dbReference>
<name>A0AAJ5Z7B8_9BASI</name>
<gene>
    <name evidence="1" type="ORF">MARU1_002574</name>
</gene>
<organism evidence="1 2">
    <name type="scientific">Malassezia arunalokei</name>
    <dbReference type="NCBI Taxonomy" id="1514897"/>
    <lineage>
        <taxon>Eukaryota</taxon>
        <taxon>Fungi</taxon>
        <taxon>Dikarya</taxon>
        <taxon>Basidiomycota</taxon>
        <taxon>Ustilaginomycotina</taxon>
        <taxon>Malasseziomycetes</taxon>
        <taxon>Malasseziales</taxon>
        <taxon>Malasseziaceae</taxon>
        <taxon>Malassezia</taxon>
    </lineage>
</organism>
<sequence length="68" mass="7801">MSATYLAQSQCLTDHRFGFMDATICCKRKHYALMEKYNPLYGMSDKDRIRATARTVGLQVPTKDKPNL</sequence>